<evidence type="ECO:0000256" key="2">
    <source>
        <dbReference type="SAM" id="MobiDB-lite"/>
    </source>
</evidence>
<dbReference type="GO" id="GO:0015031">
    <property type="term" value="P:protein transport"/>
    <property type="evidence" value="ECO:0007669"/>
    <property type="project" value="UniProtKB-KW"/>
</dbReference>
<feature type="transmembrane region" description="Helical" evidence="1">
    <location>
        <begin position="39"/>
        <end position="60"/>
    </location>
</feature>
<comment type="subcellular location">
    <subcellularLocation>
        <location evidence="1">Plastid</location>
        <location evidence="1">Chloroplast inner membrane</location>
    </subcellularLocation>
</comment>
<comment type="similarity">
    <text evidence="1">Belongs to the TIC214 family.</text>
</comment>
<protein>
    <recommendedName>
        <fullName evidence="1">Protein TIC 214</fullName>
    </recommendedName>
    <alternativeName>
        <fullName evidence="1">Translocon at the inner envelope membrane of chloroplasts 214</fullName>
    </alternativeName>
</protein>
<geneLocation type="chloroplast" evidence="3"/>
<evidence type="ECO:0000313" key="3">
    <source>
        <dbReference type="EMBL" id="AGC26851.1"/>
    </source>
</evidence>
<keyword evidence="1" id="KW-0812">Transmembrane</keyword>
<keyword evidence="1" id="KW-0653">Protein transport</keyword>
<keyword evidence="1 3" id="KW-0150">Chloroplast</keyword>
<feature type="transmembrane region" description="Helical" evidence="1">
    <location>
        <begin position="67"/>
        <end position="86"/>
    </location>
</feature>
<comment type="subunit">
    <text evidence="1">Part of the Tic complex.</text>
</comment>
<keyword evidence="1" id="KW-1133">Transmembrane helix</keyword>
<dbReference type="Pfam" id="PF05758">
    <property type="entry name" value="Ycf1"/>
    <property type="match status" value="3"/>
</dbReference>
<keyword evidence="1" id="KW-0472">Membrane</keyword>
<dbReference type="InterPro" id="IPR008896">
    <property type="entry name" value="TIC214"/>
</dbReference>
<dbReference type="EMBL" id="KC117179">
    <property type="protein sequence ID" value="AGC26851.1"/>
    <property type="molecule type" value="Genomic_DNA"/>
</dbReference>
<evidence type="ECO:0000256" key="1">
    <source>
        <dbReference type="RuleBase" id="RU364085"/>
    </source>
</evidence>
<dbReference type="GO" id="GO:0009706">
    <property type="term" value="C:chloroplast inner membrane"/>
    <property type="evidence" value="ECO:0007669"/>
    <property type="project" value="UniProtKB-SubCell"/>
</dbReference>
<comment type="function">
    <text evidence="1">Involved in protein precursor import into chloroplasts. May be part of an intermediate translocation complex acting as a protein-conducting channel at the inner envelope.</text>
</comment>
<keyword evidence="1" id="KW-1001">Plastid inner membrane</keyword>
<proteinExistence type="inferred from homology"/>
<feature type="compositionally biased region" description="Basic and acidic residues" evidence="2">
    <location>
        <begin position="619"/>
        <end position="638"/>
    </location>
</feature>
<feature type="transmembrane region" description="Helical" evidence="1">
    <location>
        <begin position="173"/>
        <end position="194"/>
    </location>
</feature>
<dbReference type="PANTHER" id="PTHR33163:SF40">
    <property type="entry name" value="PROTEIN TIC 214"/>
    <property type="match status" value="1"/>
</dbReference>
<keyword evidence="1 3" id="KW-0934">Plastid</keyword>
<reference evidence="3" key="1">
    <citation type="journal article" date="2013" name="BMC Evol. Biol.">
        <title>Complete plastid genomes from Ophioglossum californicum, Psilotum nudum, and Equisetum hyemale reveal an ancestral land plant genome structure and resolve the position of Equisetales among monilophytes.</title>
        <authorList>
            <person name="Grewe F."/>
            <person name="Guo W."/>
            <person name="Gubbels E.A."/>
            <person name="Hansen A.K."/>
            <person name="Mower J.P."/>
        </authorList>
    </citation>
    <scope>NUCLEOTIDE SEQUENCE</scope>
</reference>
<dbReference type="PANTHER" id="PTHR33163">
    <property type="entry name" value="PROTEIN TIC 214-RELATED"/>
    <property type="match status" value="1"/>
</dbReference>
<name>M9PK36_PSINU</name>
<gene>
    <name evidence="3" type="primary">ycf1</name>
    <name evidence="1" type="synonym">TIC214</name>
</gene>
<organism evidence="3">
    <name type="scientific">Psilotum nudum</name>
    <name type="common">Whisk fern</name>
    <name type="synonym">Lycopodium nudum</name>
    <dbReference type="NCBI Taxonomy" id="3240"/>
    <lineage>
        <taxon>Eukaryota</taxon>
        <taxon>Viridiplantae</taxon>
        <taxon>Streptophyta</taxon>
        <taxon>Embryophyta</taxon>
        <taxon>Tracheophyta</taxon>
        <taxon>Polypodiopsida</taxon>
        <taxon>Ophioglossidae</taxon>
        <taxon>Psilotales</taxon>
        <taxon>Psilotaceae</taxon>
        <taxon>Psilotum</taxon>
    </lineage>
</organism>
<keyword evidence="1" id="KW-0813">Transport</keyword>
<sequence>MIGRLYMKKLKNLFLFLSSLCPVFPWISQISLVMPFGLYYGFLTALPIGPSQILSIRTFFLEGNRSGIICILGSMMGQFVILLSIYCSPLYVMLVKPHLMTLLVIPYMFYYWYRTKNPSRYYILHPIKSLTHAHTRNLLLDSFIFQLLNPILLPNPVLTRLLNLFLFRYSSNVFFLTSSLLGWLCGHILFINSIKLLLFRIEHDSPIIYILMKRSISRTFSILISITFFLYLGRSPVPLITKKFADEITLSDQKIKENLWEESLWLYRPWPTSFFDQYRWNRPIRYIPNSKSSHNGFVKKQVSKFFYDECITDGKNAISFASQPSLSIFKKQLMNYLHNSDISISTKDSYKGWIETKREKRDALNNEFKDRIQFVYNSSTIEEAMENKTGFSHDRNHFLVKVNDPFLSGSSRIRIPNKKYSSSLLKLHDSKDQTMKISKKTKRKHTRNKMRNWIFNKHKKWQHNKFPLPWEPIPTKAEKVFWRILNESENPIILEMLTTLNSIKEKNYQFRITWEHIFQLPRIEKAIFLFRSKQEIEDSIFRYPSHLSLKNLTLFNIFTRSKNIFYSAKIAVSPILQIEEMQKELPRYNSRLRSDRIDAVNVDVDIRQRKIKNLGPRKGKLEEKEKAAQTQTEVKKEREKEKEERVIKRFQNQSDFRRKLVKGSMRARRRKTGIWRLYQSGTHSPFFLRMKEIPISFQSSINALRLNKMKDERAILGIGKELRPFNLYKKRSKADRLTIAARFDFPIAHAGRGVLLIIQSNIRKYVILPILIICKNIGRIMLFQSPEWKEDWAEWNQEIHIKCTYDGIEVSHRHLPAHWFKEGLQIKILYPFHLKPWHIHRTNNINDLRNEAQIQKEISDFGKQRKLSFSYLTIWGYQTSSVFGSMKKRPSFWRPIANALKKKLQRNLFSKLTWISHFFYEIILLSRTFIISKKPNNIPEMSIQSNELRYDVSDYELIQKYPNSNEKNDYVVMNEISIESNNRNGKEISHESQDQYKDNFNNIRSFNDIETLLTDISGTSVEESYRDRIETYLRLNKKNHRYAITIRLIWNKQLVQTQQEFSRFRRIIMQFMHKGYRLAKRFLTKFYREIFRRFTFSIQLSIQLVLRLTKNITKLSEKNKVYQNLNLLKKNEQNLKIDSSRNKPVLSQAYVFQKLWHARTRTKIDVHYLVQSLEREIVNSIENNELKASKLKDLKWNEHNYLNDHIKDLLEIQGLLKETQTFTEKNWKEWLHCFTRYQISSKIEYGIVPQKWKNEVKKRWKSNTNKLDKNKEYKTLEKENKYSLYETNNMLKQRINNRNKYCEFYNLLYSFIDSTKASNIIKLPIQQKGKEDPIQYINDINKIHENIHLNSKKKYKRPQFQSISTEKGDIDSNLMLWLLPNLLDTKPESVTNSLDSYSFEMYLSQNEDKDSLKKEIRFNAKKLNLDTKEPTSDAMKPTSDTKELISDTNEPTSDIKSDDQSENQNKPLKEKSIRERKHHRPIPQVKWKSKSVEKKMQRINNLTSFLSVIEDRKNMENYIISFCMKMGIDIDLLNSFFTNTEDELSIQLLDDSAHRLPRLLNDQTLVRKMVSILLNFEKQFEEGITSKISSQSISSIYRTEKKYSVNSYNLEDIMLSRRYRELRILNSLILEKQYVNFDHWIDKSEKYPFLNLPSQVQIIKRFLWPTYRLEDLACMNRFWFNTNNGSRFAMLKLRMYCPD</sequence>
<feature type="region of interest" description="Disordered" evidence="2">
    <location>
        <begin position="618"/>
        <end position="638"/>
    </location>
</feature>
<accession>M9PK36</accession>
<feature type="transmembrane region" description="Helical" evidence="1">
    <location>
        <begin position="92"/>
        <end position="113"/>
    </location>
</feature>
<feature type="region of interest" description="Disordered" evidence="2">
    <location>
        <begin position="1427"/>
        <end position="1490"/>
    </location>
</feature>